<accession>A0A7U9PUK0</accession>
<dbReference type="AlphaFoldDB" id="A0A7U9PUK0"/>
<dbReference type="Proteomes" id="UP000287830">
    <property type="component" value="Unassembled WGS sequence"/>
</dbReference>
<dbReference type="RefSeq" id="WP_154806358.1">
    <property type="nucleotide sequence ID" value="NZ_BHZC01000001.1"/>
</dbReference>
<gene>
    <name evidence="1" type="ORF">OEIGOIKO_00996</name>
</gene>
<reference evidence="1 2" key="1">
    <citation type="submission" date="2018-11" db="EMBL/GenBank/DDBJ databases">
        <title>Whole genome sequence of Streptomyces chrestomyceticus NBRC 13444(T).</title>
        <authorList>
            <person name="Komaki H."/>
            <person name="Tamura T."/>
        </authorList>
    </citation>
    <scope>NUCLEOTIDE SEQUENCE [LARGE SCALE GENOMIC DNA]</scope>
    <source>
        <strain evidence="1 2">NBRC 13444</strain>
    </source>
</reference>
<sequence length="47" mass="4972">MAEGFIRWYRESASVPVFAEQTELFAAQADTVEAAVVAAATGLPTPT</sequence>
<organism evidence="1 2">
    <name type="scientific">Streptomyces chrestomyceticus JCM 4735</name>
    <dbReference type="NCBI Taxonomy" id="1306181"/>
    <lineage>
        <taxon>Bacteria</taxon>
        <taxon>Bacillati</taxon>
        <taxon>Actinomycetota</taxon>
        <taxon>Actinomycetes</taxon>
        <taxon>Kitasatosporales</taxon>
        <taxon>Streptomycetaceae</taxon>
        <taxon>Streptomyces</taxon>
    </lineage>
</organism>
<dbReference type="EMBL" id="BHZC01000001">
    <property type="protein sequence ID" value="GCD33277.1"/>
    <property type="molecule type" value="Genomic_DNA"/>
</dbReference>
<protein>
    <submittedName>
        <fullName evidence="1">Uncharacterized protein</fullName>
    </submittedName>
</protein>
<comment type="caution">
    <text evidence="1">The sequence shown here is derived from an EMBL/GenBank/DDBJ whole genome shotgun (WGS) entry which is preliminary data.</text>
</comment>
<evidence type="ECO:0000313" key="1">
    <source>
        <dbReference type="EMBL" id="GCD33277.1"/>
    </source>
</evidence>
<evidence type="ECO:0000313" key="2">
    <source>
        <dbReference type="Proteomes" id="UP000287830"/>
    </source>
</evidence>
<dbReference type="GeneID" id="95626815"/>
<name>A0A7U9PUK0_9ACTN</name>
<proteinExistence type="predicted"/>